<protein>
    <submittedName>
        <fullName evidence="2">Uncharacterized protein</fullName>
    </submittedName>
</protein>
<comment type="caution">
    <text evidence="2">The sequence shown here is derived from an EMBL/GenBank/DDBJ whole genome shotgun (WGS) entry which is preliminary data.</text>
</comment>
<name>A0ABN0XZA3_9ACTN</name>
<accession>A0ABN0XZA3</accession>
<dbReference type="Proteomes" id="UP001500063">
    <property type="component" value="Unassembled WGS sequence"/>
</dbReference>
<sequence>MRLLPWVTDDGRPCYLDTNGEGWLSALADNIETSQLAIGKELLRQIGASLDAPKLSDVELRYLAARLFEALSDALRVADSRGGRLSEADAGDGGGDRS</sequence>
<gene>
    <name evidence="2" type="ORF">GCM10010319_64510</name>
</gene>
<evidence type="ECO:0000256" key="1">
    <source>
        <dbReference type="SAM" id="MobiDB-lite"/>
    </source>
</evidence>
<keyword evidence="3" id="KW-1185">Reference proteome</keyword>
<reference evidence="2 3" key="1">
    <citation type="journal article" date="2019" name="Int. J. Syst. Evol. Microbiol.">
        <title>The Global Catalogue of Microorganisms (GCM) 10K type strain sequencing project: providing services to taxonomists for standard genome sequencing and annotation.</title>
        <authorList>
            <consortium name="The Broad Institute Genomics Platform"/>
            <consortium name="The Broad Institute Genome Sequencing Center for Infectious Disease"/>
            <person name="Wu L."/>
            <person name="Ma J."/>
        </authorList>
    </citation>
    <scope>NUCLEOTIDE SEQUENCE [LARGE SCALE GENOMIC DNA]</scope>
    <source>
        <strain evidence="2 3">JCM 4565</strain>
    </source>
</reference>
<dbReference type="EMBL" id="BAAABW010000038">
    <property type="protein sequence ID" value="GAA0377042.1"/>
    <property type="molecule type" value="Genomic_DNA"/>
</dbReference>
<evidence type="ECO:0000313" key="3">
    <source>
        <dbReference type="Proteomes" id="UP001500063"/>
    </source>
</evidence>
<evidence type="ECO:0000313" key="2">
    <source>
        <dbReference type="EMBL" id="GAA0377042.1"/>
    </source>
</evidence>
<organism evidence="2 3">
    <name type="scientific">Streptomyces blastmyceticus</name>
    <dbReference type="NCBI Taxonomy" id="68180"/>
    <lineage>
        <taxon>Bacteria</taxon>
        <taxon>Bacillati</taxon>
        <taxon>Actinomycetota</taxon>
        <taxon>Actinomycetes</taxon>
        <taxon>Kitasatosporales</taxon>
        <taxon>Streptomycetaceae</taxon>
        <taxon>Streptomyces</taxon>
    </lineage>
</organism>
<proteinExistence type="predicted"/>
<feature type="region of interest" description="Disordered" evidence="1">
    <location>
        <begin position="79"/>
        <end position="98"/>
    </location>
</feature>